<organism evidence="1 2">
    <name type="scientific">Mucilaginibacter pineti</name>
    <dbReference type="NCBI Taxonomy" id="1391627"/>
    <lineage>
        <taxon>Bacteria</taxon>
        <taxon>Pseudomonadati</taxon>
        <taxon>Bacteroidota</taxon>
        <taxon>Sphingobacteriia</taxon>
        <taxon>Sphingobacteriales</taxon>
        <taxon>Sphingobacteriaceae</taxon>
        <taxon>Mucilaginibacter</taxon>
    </lineage>
</organism>
<dbReference type="Proteomes" id="UP000199072">
    <property type="component" value="Unassembled WGS sequence"/>
</dbReference>
<dbReference type="AlphaFoldDB" id="A0A1G7IF54"/>
<protein>
    <submittedName>
        <fullName evidence="1">Uncharacterized protein</fullName>
    </submittedName>
</protein>
<dbReference type="RefSeq" id="WP_091153051.1">
    <property type="nucleotide sequence ID" value="NZ_FNAI01000013.1"/>
</dbReference>
<proteinExistence type="predicted"/>
<dbReference type="STRING" id="1391627.SAMN05216464_1134"/>
<keyword evidence="2" id="KW-1185">Reference proteome</keyword>
<dbReference type="OrthoDB" id="710556at2"/>
<dbReference type="EMBL" id="FNAI01000013">
    <property type="protein sequence ID" value="SDF11255.1"/>
    <property type="molecule type" value="Genomic_DNA"/>
</dbReference>
<sequence>MEQELIGKMVLVHPELTTDPVNKQGKVGMITGVDLDSDTISVAFGGLKPGLYSSDALLVLKPHNELYQDLLEKHKKLDMQDFKTLLRINMLQENGTAKQQSSALEMAMSTSKVLDFSTVSLQESLDLNMVQSQAVNLGHGFRR</sequence>
<accession>A0A1G7IF54</accession>
<evidence type="ECO:0000313" key="2">
    <source>
        <dbReference type="Proteomes" id="UP000199072"/>
    </source>
</evidence>
<evidence type="ECO:0000313" key="1">
    <source>
        <dbReference type="EMBL" id="SDF11255.1"/>
    </source>
</evidence>
<name>A0A1G7IF54_9SPHI</name>
<reference evidence="1 2" key="1">
    <citation type="submission" date="2016-10" db="EMBL/GenBank/DDBJ databases">
        <authorList>
            <person name="de Groot N.N."/>
        </authorList>
    </citation>
    <scope>NUCLEOTIDE SEQUENCE [LARGE SCALE GENOMIC DNA]</scope>
    <source>
        <strain evidence="1 2">47C3B</strain>
    </source>
</reference>
<gene>
    <name evidence="1" type="ORF">SAMN05216464_1134</name>
</gene>